<evidence type="ECO:0000259" key="9">
    <source>
        <dbReference type="Pfam" id="PF00551"/>
    </source>
</evidence>
<keyword evidence="4" id="KW-0658">Purine biosynthesis</keyword>
<evidence type="ECO:0000256" key="6">
    <source>
        <dbReference type="ARBA" id="ARBA00041324"/>
    </source>
</evidence>
<dbReference type="Gene3D" id="3.40.50.170">
    <property type="entry name" value="Formyl transferase, N-terminal domain"/>
    <property type="match status" value="1"/>
</dbReference>
<gene>
    <name evidence="10" type="ORF">UFOPK2289_00036</name>
    <name evidence="11" type="ORF">UFOPK2822_00529</name>
    <name evidence="12" type="ORF">UFOPK3346_00753</name>
    <name evidence="13" type="ORF">UFOPK3670_00793</name>
    <name evidence="14" type="ORF">UFOPK4308_00840</name>
</gene>
<keyword evidence="3" id="KW-0808">Transferase</keyword>
<proteinExistence type="inferred from homology"/>
<sequence length="191" mass="20822">MKPKLVLLASGAGTLVQAIIDAVAQEKLEASISLVLSDQPASQVISRAQEAHIPSLVIPMQKDRTKWDAEIFIAVEKCSPDLVVSAGFMRVLAPAFVERFRTINAHPALLPKFRGAWAISETLESGESVGGTTIHWVDAGVDTGEIIAQREVAILDDDDANSLHERIKIVERVLIVETIRDILPTLRTPDE</sequence>
<evidence type="ECO:0000313" key="14">
    <source>
        <dbReference type="EMBL" id="CAB5058612.1"/>
    </source>
</evidence>
<dbReference type="EMBL" id="CAEZZC010000005">
    <property type="protein sequence ID" value="CAB4746382.1"/>
    <property type="molecule type" value="Genomic_DNA"/>
</dbReference>
<dbReference type="InterPro" id="IPR002376">
    <property type="entry name" value="Formyl_transf_N"/>
</dbReference>
<evidence type="ECO:0000256" key="3">
    <source>
        <dbReference type="ARBA" id="ARBA00022679"/>
    </source>
</evidence>
<dbReference type="PANTHER" id="PTHR43369:SF2">
    <property type="entry name" value="PHOSPHORIBOSYLGLYCINAMIDE FORMYLTRANSFERASE"/>
    <property type="match status" value="1"/>
</dbReference>
<evidence type="ECO:0000256" key="1">
    <source>
        <dbReference type="ARBA" id="ARBA00005054"/>
    </source>
</evidence>
<dbReference type="EC" id="2.1.2.2" evidence="2"/>
<accession>A0A6J7HQ44</accession>
<dbReference type="SUPFAM" id="SSF53328">
    <property type="entry name" value="Formyltransferase"/>
    <property type="match status" value="1"/>
</dbReference>
<evidence type="ECO:0000256" key="2">
    <source>
        <dbReference type="ARBA" id="ARBA00012254"/>
    </source>
</evidence>
<dbReference type="UniPathway" id="UPA00074">
    <property type="reaction ID" value="UER00126"/>
</dbReference>
<dbReference type="HAMAP" id="MF_01930">
    <property type="entry name" value="PurN"/>
    <property type="match status" value="1"/>
</dbReference>
<evidence type="ECO:0000256" key="7">
    <source>
        <dbReference type="ARBA" id="ARBA00041682"/>
    </source>
</evidence>
<evidence type="ECO:0000256" key="8">
    <source>
        <dbReference type="ARBA" id="ARBA00047664"/>
    </source>
</evidence>
<dbReference type="PANTHER" id="PTHR43369">
    <property type="entry name" value="PHOSPHORIBOSYLGLYCINAMIDE FORMYLTRANSFERASE"/>
    <property type="match status" value="1"/>
</dbReference>
<organism evidence="13">
    <name type="scientific">freshwater metagenome</name>
    <dbReference type="NCBI Taxonomy" id="449393"/>
    <lineage>
        <taxon>unclassified sequences</taxon>
        <taxon>metagenomes</taxon>
        <taxon>ecological metagenomes</taxon>
    </lineage>
</organism>
<evidence type="ECO:0000313" key="12">
    <source>
        <dbReference type="EMBL" id="CAB4866144.1"/>
    </source>
</evidence>
<reference evidence="13" key="1">
    <citation type="submission" date="2020-05" db="EMBL/GenBank/DDBJ databases">
        <authorList>
            <person name="Chiriac C."/>
            <person name="Salcher M."/>
            <person name="Ghai R."/>
            <person name="Kavagutti S V."/>
        </authorList>
    </citation>
    <scope>NUCLEOTIDE SEQUENCE</scope>
</reference>
<dbReference type="EMBL" id="CAFBQL010000005">
    <property type="protein sequence ID" value="CAB5058612.1"/>
    <property type="molecule type" value="Genomic_DNA"/>
</dbReference>
<dbReference type="InterPro" id="IPR004607">
    <property type="entry name" value="GART"/>
</dbReference>
<evidence type="ECO:0000313" key="10">
    <source>
        <dbReference type="EMBL" id="CAB4654749.1"/>
    </source>
</evidence>
<dbReference type="PROSITE" id="PS00373">
    <property type="entry name" value="GART"/>
    <property type="match status" value="1"/>
</dbReference>
<evidence type="ECO:0000256" key="5">
    <source>
        <dbReference type="ARBA" id="ARBA00038440"/>
    </source>
</evidence>
<evidence type="ECO:0000313" key="11">
    <source>
        <dbReference type="EMBL" id="CAB4746382.1"/>
    </source>
</evidence>
<comment type="pathway">
    <text evidence="1">Purine metabolism; IMP biosynthesis via de novo pathway; N(2)-formyl-N(1)-(5-phospho-D-ribosyl)glycinamide from N(1)-(5-phospho-D-ribosyl)glycinamide (10-formyl THF route): step 1/1.</text>
</comment>
<feature type="domain" description="Formyl transferase N-terminal" evidence="9">
    <location>
        <begin position="4"/>
        <end position="179"/>
    </location>
</feature>
<dbReference type="Pfam" id="PF00551">
    <property type="entry name" value="Formyl_trans_N"/>
    <property type="match status" value="1"/>
</dbReference>
<dbReference type="EMBL" id="CAEZWT010000001">
    <property type="protein sequence ID" value="CAB4654749.1"/>
    <property type="molecule type" value="Genomic_DNA"/>
</dbReference>
<name>A0A6J7HQ44_9ZZZZ</name>
<dbReference type="AlphaFoldDB" id="A0A6J7HQ44"/>
<dbReference type="GO" id="GO:0006189">
    <property type="term" value="P:'de novo' IMP biosynthetic process"/>
    <property type="evidence" value="ECO:0007669"/>
    <property type="project" value="UniProtKB-UniPathway"/>
</dbReference>
<protein>
    <recommendedName>
        <fullName evidence="2">phosphoribosylglycinamide formyltransferase 1</fullName>
        <ecNumber evidence="2">2.1.2.2</ecNumber>
    </recommendedName>
    <alternativeName>
        <fullName evidence="7">5'-phosphoribosylglycinamide transformylase</fullName>
    </alternativeName>
    <alternativeName>
        <fullName evidence="6">GAR transformylase</fullName>
    </alternativeName>
</protein>
<evidence type="ECO:0000256" key="4">
    <source>
        <dbReference type="ARBA" id="ARBA00022755"/>
    </source>
</evidence>
<dbReference type="GO" id="GO:0005829">
    <property type="term" value="C:cytosol"/>
    <property type="evidence" value="ECO:0007669"/>
    <property type="project" value="TreeGrafter"/>
</dbReference>
<comment type="similarity">
    <text evidence="5">Belongs to the GART family.</text>
</comment>
<dbReference type="InterPro" id="IPR001555">
    <property type="entry name" value="GART_AS"/>
</dbReference>
<dbReference type="InterPro" id="IPR036477">
    <property type="entry name" value="Formyl_transf_N_sf"/>
</dbReference>
<dbReference type="GO" id="GO:0004644">
    <property type="term" value="F:phosphoribosylglycinamide formyltransferase activity"/>
    <property type="evidence" value="ECO:0007669"/>
    <property type="project" value="UniProtKB-EC"/>
</dbReference>
<dbReference type="NCBIfam" id="TIGR00639">
    <property type="entry name" value="PurN"/>
    <property type="match status" value="1"/>
</dbReference>
<dbReference type="EMBL" id="CAFBLE010000005">
    <property type="protein sequence ID" value="CAB4866144.1"/>
    <property type="molecule type" value="Genomic_DNA"/>
</dbReference>
<dbReference type="CDD" id="cd08645">
    <property type="entry name" value="FMT_core_GART"/>
    <property type="match status" value="1"/>
</dbReference>
<dbReference type="EMBL" id="CAFBMV010000005">
    <property type="protein sequence ID" value="CAB4923161.1"/>
    <property type="molecule type" value="Genomic_DNA"/>
</dbReference>
<comment type="catalytic activity">
    <reaction evidence="8">
        <text>N(1)-(5-phospho-beta-D-ribosyl)glycinamide + (6R)-10-formyltetrahydrofolate = N(2)-formyl-N(1)-(5-phospho-beta-D-ribosyl)glycinamide + (6S)-5,6,7,8-tetrahydrofolate + H(+)</text>
        <dbReference type="Rhea" id="RHEA:15053"/>
        <dbReference type="ChEBI" id="CHEBI:15378"/>
        <dbReference type="ChEBI" id="CHEBI:57453"/>
        <dbReference type="ChEBI" id="CHEBI:143788"/>
        <dbReference type="ChEBI" id="CHEBI:147286"/>
        <dbReference type="ChEBI" id="CHEBI:195366"/>
        <dbReference type="EC" id="2.1.2.2"/>
    </reaction>
</comment>
<evidence type="ECO:0000313" key="13">
    <source>
        <dbReference type="EMBL" id="CAB4923161.1"/>
    </source>
</evidence>